<feature type="domain" description="PD-(D/E)XK nuclease" evidence="1">
    <location>
        <begin position="11"/>
        <end position="164"/>
    </location>
</feature>
<dbReference type="STRING" id="392015.SAMN05421543_11530"/>
<name>A0A1I7KCH1_9BACL</name>
<evidence type="ECO:0000313" key="2">
    <source>
        <dbReference type="EMBL" id="SFU95141.1"/>
    </source>
</evidence>
<gene>
    <name evidence="2" type="ORF">SAMN05421543_11530</name>
</gene>
<accession>A0A1I7KCH1</accession>
<evidence type="ECO:0000259" key="1">
    <source>
        <dbReference type="Pfam" id="PF20472"/>
    </source>
</evidence>
<dbReference type="InterPro" id="IPR046821">
    <property type="entry name" value="PDDEXK_11"/>
</dbReference>
<dbReference type="OrthoDB" id="5514786at2"/>
<dbReference type="Pfam" id="PF20472">
    <property type="entry name" value="PDDEXK_11"/>
    <property type="match status" value="1"/>
</dbReference>
<dbReference type="RefSeq" id="WP_074953938.1">
    <property type="nucleotide sequence ID" value="NZ_FPBV01000015.1"/>
</dbReference>
<keyword evidence="3" id="KW-1185">Reference proteome</keyword>
<protein>
    <recommendedName>
        <fullName evidence="1">PD-(D/E)XK nuclease domain-containing protein</fullName>
    </recommendedName>
</protein>
<sequence>MNRPSTQGGFANSSGTVLERMIREVMTSKGFTVVPFSKYIKRPERYGTELLLQHAPYTSIYGHEGKTEFLLVSADYNLRIRIECKWQQSSGSVDEKYPYVYLNAIEAMPEKDIFIVLGGSGAKKGAMDWLKRAAQERLYGADVAGKNIRVMSLDDFVTWANRTFRTH</sequence>
<evidence type="ECO:0000313" key="3">
    <source>
        <dbReference type="Proteomes" id="UP000183508"/>
    </source>
</evidence>
<dbReference type="Proteomes" id="UP000183508">
    <property type="component" value="Unassembled WGS sequence"/>
</dbReference>
<reference evidence="3" key="1">
    <citation type="submission" date="2016-10" db="EMBL/GenBank/DDBJ databases">
        <authorList>
            <person name="Varghese N."/>
        </authorList>
    </citation>
    <scope>NUCLEOTIDE SEQUENCE [LARGE SCALE GENOMIC DNA]</scope>
    <source>
        <strain evidence="3">DSM 17980</strain>
    </source>
</reference>
<dbReference type="EMBL" id="FPBV01000015">
    <property type="protein sequence ID" value="SFU95141.1"/>
    <property type="molecule type" value="Genomic_DNA"/>
</dbReference>
<proteinExistence type="predicted"/>
<organism evidence="2 3">
    <name type="scientific">Alicyclobacillus macrosporangiidus</name>
    <dbReference type="NCBI Taxonomy" id="392015"/>
    <lineage>
        <taxon>Bacteria</taxon>
        <taxon>Bacillati</taxon>
        <taxon>Bacillota</taxon>
        <taxon>Bacilli</taxon>
        <taxon>Bacillales</taxon>
        <taxon>Alicyclobacillaceae</taxon>
        <taxon>Alicyclobacillus</taxon>
    </lineage>
</organism>
<dbReference type="AlphaFoldDB" id="A0A1I7KCH1"/>